<evidence type="ECO:0000256" key="1">
    <source>
        <dbReference type="SAM" id="Phobius"/>
    </source>
</evidence>
<name>A0AAC9LHV2_9PSEU</name>
<dbReference type="AlphaFoldDB" id="A0AAC9LHV2"/>
<proteinExistence type="predicted"/>
<dbReference type="EMBL" id="CP016076">
    <property type="protein sequence ID" value="APU17862.1"/>
    <property type="molecule type" value="Genomic_DNA"/>
</dbReference>
<gene>
    <name evidence="2" type="ORF">UA74_29350</name>
</gene>
<sequence length="163" mass="17632">MTPGSRPRPAEALFHEKRYSPLWSQLVVVFGGLAAITAGVVTYLNGEESLAEALVAGLVGLAIIVVLLPVAGTVLVADDSLMLSLRPFSRRIIAAEDISDVQQLDQVSGMYYGGVGWRRSRDGRVLIMGSGTRVQIRTTSGPTYVVVTRRAEELTDALHRIVR</sequence>
<keyword evidence="3" id="KW-1185">Reference proteome</keyword>
<protein>
    <submittedName>
        <fullName evidence="2">Uncharacterized protein</fullName>
    </submittedName>
</protein>
<evidence type="ECO:0000313" key="2">
    <source>
        <dbReference type="EMBL" id="APU17862.1"/>
    </source>
</evidence>
<feature type="transmembrane region" description="Helical" evidence="1">
    <location>
        <begin position="21"/>
        <end position="41"/>
    </location>
</feature>
<dbReference type="KEGG" id="acad:UA74_29350"/>
<feature type="transmembrane region" description="Helical" evidence="1">
    <location>
        <begin position="53"/>
        <end position="77"/>
    </location>
</feature>
<organism evidence="2 3">
    <name type="scientific">Actinoalloteichus fjordicus</name>
    <dbReference type="NCBI Taxonomy" id="1612552"/>
    <lineage>
        <taxon>Bacteria</taxon>
        <taxon>Bacillati</taxon>
        <taxon>Actinomycetota</taxon>
        <taxon>Actinomycetes</taxon>
        <taxon>Pseudonocardiales</taxon>
        <taxon>Pseudonocardiaceae</taxon>
        <taxon>Actinoalloteichus</taxon>
    </lineage>
</organism>
<reference evidence="3" key="1">
    <citation type="submission" date="2016-06" db="EMBL/GenBank/DDBJ databases">
        <title>Complete genome sequence of Actinoalloteichus fjordicus DSM 46855 (=ADI127-17), type strain of the new species Actinoalloteichus fjordicus.</title>
        <authorList>
            <person name="Ruckert C."/>
            <person name="Nouioui I."/>
            <person name="Willmese J."/>
            <person name="van Wezel G."/>
            <person name="Klenk H.-P."/>
            <person name="Kalinowski J."/>
            <person name="Zotchev S.B."/>
        </authorList>
    </citation>
    <scope>NUCLEOTIDE SEQUENCE [LARGE SCALE GENOMIC DNA]</scope>
    <source>
        <strain evidence="3">ADI127-7</strain>
    </source>
</reference>
<keyword evidence="1" id="KW-1133">Transmembrane helix</keyword>
<dbReference type="RefSeq" id="WP_157434511.1">
    <property type="nucleotide sequence ID" value="NZ_CP016076.1"/>
</dbReference>
<keyword evidence="1" id="KW-0812">Transmembrane</keyword>
<keyword evidence="1" id="KW-0472">Membrane</keyword>
<evidence type="ECO:0000313" key="3">
    <source>
        <dbReference type="Proteomes" id="UP000185511"/>
    </source>
</evidence>
<dbReference type="Proteomes" id="UP000185511">
    <property type="component" value="Chromosome"/>
</dbReference>
<accession>A0AAC9LHV2</accession>